<dbReference type="PANTHER" id="PTHR33223:SF3">
    <property type="match status" value="1"/>
</dbReference>
<reference evidence="1" key="1">
    <citation type="submission" date="2018-05" db="EMBL/GenBank/DDBJ databases">
        <title>Draft genome of Mucuna pruriens seed.</title>
        <authorList>
            <person name="Nnadi N.E."/>
            <person name="Vos R."/>
            <person name="Hasami M.H."/>
            <person name="Devisetty U.K."/>
            <person name="Aguiy J.C."/>
        </authorList>
    </citation>
    <scope>NUCLEOTIDE SEQUENCE [LARGE SCALE GENOMIC DNA]</scope>
    <source>
        <strain evidence="1">JCA_2017</strain>
    </source>
</reference>
<dbReference type="AlphaFoldDB" id="A0A371I8S8"/>
<protein>
    <recommendedName>
        <fullName evidence="3">Retrotransposon gag domain-containing protein</fullName>
    </recommendedName>
</protein>
<keyword evidence="2" id="KW-1185">Reference proteome</keyword>
<sequence length="407" mass="46338">MEECEFAFTRSRDKTLNRLRKTKNIHTRNSSSSFNSISESSAYVSKPDIAYNPLYEPEPLENNNRTLKELATLDSYELKSRLIHLLPKFHGLAGEDPHKHLKEFHVVCFTLRLQGIPEDYIKMKAFTFSLDGATKDWMYLQPIMFNIWGDMKLIFLEKFFPTSKTKEICGIRQHFGRHCTNIDRGSTSCVPRVRTIKSANNFYCRLLMMDRNMVDAANGGVLMDKTPTTATHLISNMASNTQHFGTRGGAITSRVVSEVGAFDNLRLENQLAELTSLVRGGVGVVMLHSGRELLHQTVPQRNLRPTDVETKPRANSRVQQLARSIPLPFPTRTVSARKSETDEDLLKLFRKVEINIPLLDTIKQVPKYAKFLKELCIHKRKKMKGAVEMGGIMSALIKHKNTTTRAQ</sequence>
<dbReference type="Proteomes" id="UP000257109">
    <property type="component" value="Unassembled WGS sequence"/>
</dbReference>
<dbReference type="EMBL" id="QJKJ01000636">
    <property type="protein sequence ID" value="RDY11460.1"/>
    <property type="molecule type" value="Genomic_DNA"/>
</dbReference>
<evidence type="ECO:0008006" key="3">
    <source>
        <dbReference type="Google" id="ProtNLM"/>
    </source>
</evidence>
<evidence type="ECO:0000313" key="2">
    <source>
        <dbReference type="Proteomes" id="UP000257109"/>
    </source>
</evidence>
<feature type="non-terminal residue" evidence="1">
    <location>
        <position position="1"/>
    </location>
</feature>
<evidence type="ECO:0000313" key="1">
    <source>
        <dbReference type="EMBL" id="RDY11460.1"/>
    </source>
</evidence>
<dbReference type="PANTHER" id="PTHR33223">
    <property type="entry name" value="CCHC-TYPE DOMAIN-CONTAINING PROTEIN"/>
    <property type="match status" value="1"/>
</dbReference>
<proteinExistence type="predicted"/>
<name>A0A371I8S8_MUCPR</name>
<organism evidence="1 2">
    <name type="scientific">Mucuna pruriens</name>
    <name type="common">Velvet bean</name>
    <name type="synonym">Dolichos pruriens</name>
    <dbReference type="NCBI Taxonomy" id="157652"/>
    <lineage>
        <taxon>Eukaryota</taxon>
        <taxon>Viridiplantae</taxon>
        <taxon>Streptophyta</taxon>
        <taxon>Embryophyta</taxon>
        <taxon>Tracheophyta</taxon>
        <taxon>Spermatophyta</taxon>
        <taxon>Magnoliopsida</taxon>
        <taxon>eudicotyledons</taxon>
        <taxon>Gunneridae</taxon>
        <taxon>Pentapetalae</taxon>
        <taxon>rosids</taxon>
        <taxon>fabids</taxon>
        <taxon>Fabales</taxon>
        <taxon>Fabaceae</taxon>
        <taxon>Papilionoideae</taxon>
        <taxon>50 kb inversion clade</taxon>
        <taxon>NPAAA clade</taxon>
        <taxon>indigoferoid/millettioid clade</taxon>
        <taxon>Phaseoleae</taxon>
        <taxon>Mucuna</taxon>
    </lineage>
</organism>
<comment type="caution">
    <text evidence="1">The sequence shown here is derived from an EMBL/GenBank/DDBJ whole genome shotgun (WGS) entry which is preliminary data.</text>
</comment>
<gene>
    <name evidence="1" type="ORF">CR513_03866</name>
</gene>
<accession>A0A371I8S8</accession>